<accession>A0A1J5SVD8</accession>
<reference evidence="1" key="1">
    <citation type="submission" date="2016-10" db="EMBL/GenBank/DDBJ databases">
        <title>Sequence of Gallionella enrichment culture.</title>
        <authorList>
            <person name="Poehlein A."/>
            <person name="Muehling M."/>
            <person name="Daniel R."/>
        </authorList>
    </citation>
    <scope>NUCLEOTIDE SEQUENCE</scope>
</reference>
<dbReference type="AlphaFoldDB" id="A0A1J5SVD8"/>
<dbReference type="Gene3D" id="2.40.50.320">
    <property type="entry name" value="Copper binding periplasmic protein CusF"/>
    <property type="match status" value="1"/>
</dbReference>
<dbReference type="InterPro" id="IPR021647">
    <property type="entry name" value="CusF_Ec"/>
</dbReference>
<gene>
    <name evidence="1" type="primary">cusF_4</name>
    <name evidence="1" type="ORF">GALL_61800</name>
</gene>
<dbReference type="EMBL" id="MLJW01000017">
    <property type="protein sequence ID" value="OIR12481.1"/>
    <property type="molecule type" value="Genomic_DNA"/>
</dbReference>
<name>A0A1J5SVD8_9ZZZZ</name>
<proteinExistence type="predicted"/>
<sequence>MKRFLIMTLACITFGGSAIPVYANDAHHPKADVQKSYAVKGEVVVVDKATGKVKLKHEPVPELDWPAMTMFFAVADKSQLDVLKAGDQVKFEFIRKEGGAPLITQINTVK</sequence>
<protein>
    <submittedName>
        <fullName evidence="1">Cation efflux system protein CusF</fullName>
    </submittedName>
</protein>
<organism evidence="1">
    <name type="scientific">mine drainage metagenome</name>
    <dbReference type="NCBI Taxonomy" id="410659"/>
    <lineage>
        <taxon>unclassified sequences</taxon>
        <taxon>metagenomes</taxon>
        <taxon>ecological metagenomes</taxon>
    </lineage>
</organism>
<dbReference type="InterPro" id="IPR042230">
    <property type="entry name" value="CusF_sf"/>
</dbReference>
<dbReference type="Pfam" id="PF11604">
    <property type="entry name" value="CusF_Ec"/>
    <property type="match status" value="1"/>
</dbReference>
<evidence type="ECO:0000313" key="1">
    <source>
        <dbReference type="EMBL" id="OIR12481.1"/>
    </source>
</evidence>
<comment type="caution">
    <text evidence="1">The sequence shown here is derived from an EMBL/GenBank/DDBJ whole genome shotgun (WGS) entry which is preliminary data.</text>
</comment>